<accession>A0A0J6S857</accession>
<evidence type="ECO:0000256" key="4">
    <source>
        <dbReference type="ARBA" id="ARBA00023136"/>
    </source>
</evidence>
<evidence type="ECO:0000313" key="7">
    <source>
        <dbReference type="Proteomes" id="UP000035955"/>
    </source>
</evidence>
<evidence type="ECO:0008006" key="8">
    <source>
        <dbReference type="Google" id="ProtNLM"/>
    </source>
</evidence>
<dbReference type="Proteomes" id="UP000035955">
    <property type="component" value="Unassembled WGS sequence"/>
</dbReference>
<reference evidence="6 7" key="1">
    <citation type="submission" date="2015-03" db="EMBL/GenBank/DDBJ databases">
        <title>Genome sequencing of Methylobacterium variabile DSM 16961.</title>
        <authorList>
            <person name="Chaudhry V."/>
            <person name="Patil P.B."/>
        </authorList>
    </citation>
    <scope>NUCLEOTIDE SEQUENCE [LARGE SCALE GENOMIC DNA]</scope>
    <source>
        <strain evidence="6 7">DSM 16961</strain>
    </source>
</reference>
<evidence type="ECO:0000256" key="3">
    <source>
        <dbReference type="ARBA" id="ARBA00022989"/>
    </source>
</evidence>
<keyword evidence="4 5" id="KW-0472">Membrane</keyword>
<keyword evidence="7" id="KW-1185">Reference proteome</keyword>
<dbReference type="Pfam" id="PF13564">
    <property type="entry name" value="DoxX_2"/>
    <property type="match status" value="1"/>
</dbReference>
<feature type="transmembrane region" description="Helical" evidence="5">
    <location>
        <begin position="47"/>
        <end position="65"/>
    </location>
</feature>
<name>A0A0J6S857_9HYPH</name>
<organism evidence="6 7">
    <name type="scientific">Methylobacterium variabile</name>
    <dbReference type="NCBI Taxonomy" id="298794"/>
    <lineage>
        <taxon>Bacteria</taxon>
        <taxon>Pseudomonadati</taxon>
        <taxon>Pseudomonadota</taxon>
        <taxon>Alphaproteobacteria</taxon>
        <taxon>Hyphomicrobiales</taxon>
        <taxon>Methylobacteriaceae</taxon>
        <taxon>Methylobacterium</taxon>
    </lineage>
</organism>
<dbReference type="RefSeq" id="WP_048447797.1">
    <property type="nucleotide sequence ID" value="NZ_LABY01000253.1"/>
</dbReference>
<dbReference type="PATRIC" id="fig|298794.3.peg.3973"/>
<evidence type="ECO:0000313" key="6">
    <source>
        <dbReference type="EMBL" id="KMO29553.1"/>
    </source>
</evidence>
<dbReference type="AlphaFoldDB" id="A0A0J6S857"/>
<gene>
    <name evidence="6" type="ORF">VQ02_29465</name>
</gene>
<dbReference type="GO" id="GO:0016020">
    <property type="term" value="C:membrane"/>
    <property type="evidence" value="ECO:0007669"/>
    <property type="project" value="UniProtKB-SubCell"/>
</dbReference>
<feature type="transmembrane region" description="Helical" evidence="5">
    <location>
        <begin position="70"/>
        <end position="88"/>
    </location>
</feature>
<proteinExistence type="predicted"/>
<evidence type="ECO:0000256" key="1">
    <source>
        <dbReference type="ARBA" id="ARBA00004141"/>
    </source>
</evidence>
<comment type="caution">
    <text evidence="6">The sequence shown here is derived from an EMBL/GenBank/DDBJ whole genome shotgun (WGS) entry which is preliminary data.</text>
</comment>
<keyword evidence="3 5" id="KW-1133">Transmembrane helix</keyword>
<dbReference type="EMBL" id="LABY01000253">
    <property type="protein sequence ID" value="KMO29553.1"/>
    <property type="molecule type" value="Genomic_DNA"/>
</dbReference>
<dbReference type="OrthoDB" id="9811373at2"/>
<sequence>MAQLRWKHVGTLLLGMVTLFLALDAGMKLIGAQPAVATTGELGFSEAATRLLGLVLGISTLLYLVPKTRILGAILLTGYLGGAVAVQARNGASVLTHVLFGVYLGMAAWGALWLRDEDLRRQLPFDRNSGT</sequence>
<evidence type="ECO:0000256" key="5">
    <source>
        <dbReference type="SAM" id="Phobius"/>
    </source>
</evidence>
<evidence type="ECO:0000256" key="2">
    <source>
        <dbReference type="ARBA" id="ARBA00022692"/>
    </source>
</evidence>
<feature type="transmembrane region" description="Helical" evidence="5">
    <location>
        <begin position="94"/>
        <end position="114"/>
    </location>
</feature>
<keyword evidence="2 5" id="KW-0812">Transmembrane</keyword>
<comment type="subcellular location">
    <subcellularLocation>
        <location evidence="1">Membrane</location>
        <topology evidence="1">Multi-pass membrane protein</topology>
    </subcellularLocation>
</comment>
<protein>
    <recommendedName>
        <fullName evidence="8">DoxX family protein</fullName>
    </recommendedName>
</protein>
<dbReference type="InterPro" id="IPR032808">
    <property type="entry name" value="DoxX"/>
</dbReference>